<dbReference type="Pfam" id="PF10098">
    <property type="entry name" value="DUF2336"/>
    <property type="match status" value="1"/>
</dbReference>
<reference evidence="1 2" key="1">
    <citation type="submission" date="2020-12" db="EMBL/GenBank/DDBJ databases">
        <title>Sphingomonas sp.</title>
        <authorList>
            <person name="Kim M.K."/>
        </authorList>
    </citation>
    <scope>NUCLEOTIDE SEQUENCE [LARGE SCALE GENOMIC DNA]</scope>
    <source>
        <strain evidence="1 2">BT552</strain>
    </source>
</reference>
<dbReference type="RefSeq" id="WP_204193864.1">
    <property type="nucleotide sequence ID" value="NZ_JAFEMC010000001.1"/>
</dbReference>
<name>A0ABS2D2R9_9SPHN</name>
<dbReference type="Proteomes" id="UP000763641">
    <property type="component" value="Unassembled WGS sequence"/>
</dbReference>
<proteinExistence type="predicted"/>
<gene>
    <name evidence="1" type="ORF">ILT43_02385</name>
</gene>
<accession>A0ABS2D2R9</accession>
<protein>
    <submittedName>
        <fullName evidence="1">DUF2336 domain-containing protein</fullName>
    </submittedName>
</protein>
<sequence length="361" mass="38358">MSPAPPSDTVPAWDRDAVAARAARVGERAEAELGGAIADFFLSNETRLDDRTRAALAATMRGVVAGVEADIRRHAARLLADEEQSEKAEAVLTRSSDVFGRLMRAGVLKDADLMGEMIARVRLDLIEAALPVAVSGPDAPSLLVRLANAPDRVVAVAAAALLAADNRRRDANESGAGIDGDLPVELHRRLVWWIAAAIRGDADADVDRAIVASAERSLSAHDETDRVEAIASRLAAAIAPRRSELPDLLVETLGNRRLQLFVALLAQALDWPTDQARTVTLEPAGDRLWLACRAIDLDRATIAKIALALADADPTRDIEAFADDLDAIAAVAVGDARAALASLTLHRDYRDAIRALKGQGG</sequence>
<dbReference type="EMBL" id="JAFEMC010000001">
    <property type="protein sequence ID" value="MBM6575205.1"/>
    <property type="molecule type" value="Genomic_DNA"/>
</dbReference>
<organism evidence="1 2">
    <name type="scientific">Sphingomonas longa</name>
    <dbReference type="NCBI Taxonomy" id="2778730"/>
    <lineage>
        <taxon>Bacteria</taxon>
        <taxon>Pseudomonadati</taxon>
        <taxon>Pseudomonadota</taxon>
        <taxon>Alphaproteobacteria</taxon>
        <taxon>Sphingomonadales</taxon>
        <taxon>Sphingomonadaceae</taxon>
        <taxon>Sphingomonas</taxon>
    </lineage>
</organism>
<keyword evidence="2" id="KW-1185">Reference proteome</keyword>
<comment type="caution">
    <text evidence="1">The sequence shown here is derived from an EMBL/GenBank/DDBJ whole genome shotgun (WGS) entry which is preliminary data.</text>
</comment>
<dbReference type="InterPro" id="IPR019285">
    <property type="entry name" value="DUF2336"/>
</dbReference>
<evidence type="ECO:0000313" key="2">
    <source>
        <dbReference type="Proteomes" id="UP000763641"/>
    </source>
</evidence>
<evidence type="ECO:0000313" key="1">
    <source>
        <dbReference type="EMBL" id="MBM6575205.1"/>
    </source>
</evidence>